<protein>
    <submittedName>
        <fullName evidence="1">Uncharacterized protein</fullName>
    </submittedName>
</protein>
<reference evidence="1" key="1">
    <citation type="submission" date="2014-11" db="EMBL/GenBank/DDBJ databases">
        <authorList>
            <person name="Amaro Gonzalez C."/>
        </authorList>
    </citation>
    <scope>NUCLEOTIDE SEQUENCE</scope>
</reference>
<sequence length="17" mass="1883">MINLAVVISKIKTLVLK</sequence>
<organism evidence="1">
    <name type="scientific">Anguilla anguilla</name>
    <name type="common">European freshwater eel</name>
    <name type="synonym">Muraena anguilla</name>
    <dbReference type="NCBI Taxonomy" id="7936"/>
    <lineage>
        <taxon>Eukaryota</taxon>
        <taxon>Metazoa</taxon>
        <taxon>Chordata</taxon>
        <taxon>Craniata</taxon>
        <taxon>Vertebrata</taxon>
        <taxon>Euteleostomi</taxon>
        <taxon>Actinopterygii</taxon>
        <taxon>Neopterygii</taxon>
        <taxon>Teleostei</taxon>
        <taxon>Anguilliformes</taxon>
        <taxon>Anguillidae</taxon>
        <taxon>Anguilla</taxon>
    </lineage>
</organism>
<dbReference type="EMBL" id="GBXM01104551">
    <property type="protein sequence ID" value="JAH04026.1"/>
    <property type="molecule type" value="Transcribed_RNA"/>
</dbReference>
<name>A0A0E9PHD0_ANGAN</name>
<accession>A0A0E9PHD0</accession>
<dbReference type="AlphaFoldDB" id="A0A0E9PHD0"/>
<reference evidence="1" key="2">
    <citation type="journal article" date="2015" name="Fish Shellfish Immunol.">
        <title>Early steps in the European eel (Anguilla anguilla)-Vibrio vulnificus interaction in the gills: Role of the RtxA13 toxin.</title>
        <authorList>
            <person name="Callol A."/>
            <person name="Pajuelo D."/>
            <person name="Ebbesson L."/>
            <person name="Teles M."/>
            <person name="MacKenzie S."/>
            <person name="Amaro C."/>
        </authorList>
    </citation>
    <scope>NUCLEOTIDE SEQUENCE</scope>
</reference>
<proteinExistence type="predicted"/>
<evidence type="ECO:0000313" key="1">
    <source>
        <dbReference type="EMBL" id="JAH04026.1"/>
    </source>
</evidence>